<sequence>MVPVSAVPGVFVVNTVTAALLMAGVAHASSVFELGGVVVRGDISTTELIGETAISQEQMREFNLYDVGAALNTQPGVSISKGGARNETTLSVRGFDSRQVPIFLDGIPQYVPYDGNVDLDRFTTFDLSEIRVAKGAASLLYGPNTLGGAVNLVTRKPTEVFEGDVRFGYATGNERLAAINFGSNQGLWYFQGGLSWLEADKFPLGRGFTDGKKTPTDTGSYRENAFRRDKRASFKVGLTPNATDEYALGYSLQKGQKDQPIYAGQHGDKPRYWRWPYWDKESVYFISNTALGADHDLKFRVYHDEYKNGLDMYTDSSYSKHDPTSAYKDNTYGGAVELVSRAIRNHELHLAVHYKHDKHKDGDISYKDRTFSVAAEDLITLTDTWRMRVGLSHERRKSLDAGVWEKGSGNATNGLIEVMHDITDSTELYASAAYKTRFPTIKDRYSARMGRALPSPDLKSENARHFEIGARSEPWAGAKVDATLFYSQVRDMIDTVTFESNLCPTHKVTGFCDQAQNVGKVRRHGVELGLEQRFSPTLAAGVNYTYLHNKNQSDPERRIRDIPKHKAFAYVNWSPAEQWNVIASMDAESGRYYSYTKNKQDHYTQTAGFVTFGLKGVWTPRHDLSFEAGVRNLGDKNYEYKEGYPMPGRVWFGGVTYRF</sequence>
<dbReference type="InterPro" id="IPR000531">
    <property type="entry name" value="Beta-barrel_TonB"/>
</dbReference>
<dbReference type="Gene3D" id="2.40.170.20">
    <property type="entry name" value="TonB-dependent receptor, beta-barrel domain"/>
    <property type="match status" value="1"/>
</dbReference>
<organism evidence="15 16">
    <name type="scientific">Paenalcaligenes hermetiae</name>
    <dbReference type="NCBI Taxonomy" id="1157987"/>
    <lineage>
        <taxon>Bacteria</taxon>
        <taxon>Pseudomonadati</taxon>
        <taxon>Pseudomonadota</taxon>
        <taxon>Betaproteobacteria</taxon>
        <taxon>Burkholderiales</taxon>
        <taxon>Alcaligenaceae</taxon>
        <taxon>Paenalcaligenes</taxon>
    </lineage>
</organism>
<dbReference type="InterPro" id="IPR036942">
    <property type="entry name" value="Beta-barrel_TonB_sf"/>
</dbReference>
<keyword evidence="16" id="KW-1185">Reference proteome</keyword>
<comment type="similarity">
    <text evidence="2 11 12">Belongs to the TonB-dependent receptor family.</text>
</comment>
<dbReference type="Proteomes" id="UP001500227">
    <property type="component" value="Unassembled WGS sequence"/>
</dbReference>
<proteinExistence type="inferred from homology"/>
<keyword evidence="5 11" id="KW-0812">Transmembrane</keyword>
<comment type="caution">
    <text evidence="15">The sequence shown here is derived from an EMBL/GenBank/DDBJ whole genome shotgun (WGS) entry which is preliminary data.</text>
</comment>
<name>A0ABP9LUR7_9BURK</name>
<dbReference type="CDD" id="cd01347">
    <property type="entry name" value="ligand_gated_channel"/>
    <property type="match status" value="1"/>
</dbReference>
<accession>A0ABP9LUR7</accession>
<keyword evidence="7 12" id="KW-0798">TonB box</keyword>
<evidence type="ECO:0000256" key="11">
    <source>
        <dbReference type="PROSITE-ProRule" id="PRU01360"/>
    </source>
</evidence>
<keyword evidence="9 15" id="KW-0675">Receptor</keyword>
<gene>
    <name evidence="15" type="ORF">GCM10023337_00590</name>
</gene>
<evidence type="ECO:0000256" key="8">
    <source>
        <dbReference type="ARBA" id="ARBA00023136"/>
    </source>
</evidence>
<keyword evidence="8 11" id="KW-0472">Membrane</keyword>
<feature type="domain" description="TonB-dependent receptor plug" evidence="14">
    <location>
        <begin position="52"/>
        <end position="149"/>
    </location>
</feature>
<dbReference type="PANTHER" id="PTHR30069">
    <property type="entry name" value="TONB-DEPENDENT OUTER MEMBRANE RECEPTOR"/>
    <property type="match status" value="1"/>
</dbReference>
<evidence type="ECO:0000256" key="9">
    <source>
        <dbReference type="ARBA" id="ARBA00023170"/>
    </source>
</evidence>
<evidence type="ECO:0000313" key="16">
    <source>
        <dbReference type="Proteomes" id="UP001500227"/>
    </source>
</evidence>
<evidence type="ECO:0000313" key="15">
    <source>
        <dbReference type="EMBL" id="GAA5083684.1"/>
    </source>
</evidence>
<evidence type="ECO:0000256" key="2">
    <source>
        <dbReference type="ARBA" id="ARBA00009810"/>
    </source>
</evidence>
<dbReference type="Pfam" id="PF00593">
    <property type="entry name" value="TonB_dep_Rec_b-barrel"/>
    <property type="match status" value="1"/>
</dbReference>
<evidence type="ECO:0000256" key="5">
    <source>
        <dbReference type="ARBA" id="ARBA00022692"/>
    </source>
</evidence>
<evidence type="ECO:0000256" key="6">
    <source>
        <dbReference type="ARBA" id="ARBA00022729"/>
    </source>
</evidence>
<dbReference type="Gene3D" id="2.170.130.10">
    <property type="entry name" value="TonB-dependent receptor, plug domain"/>
    <property type="match status" value="1"/>
</dbReference>
<dbReference type="PANTHER" id="PTHR30069:SF29">
    <property type="entry name" value="HEMOGLOBIN AND HEMOGLOBIN-HAPTOGLOBIN-BINDING PROTEIN 1-RELATED"/>
    <property type="match status" value="1"/>
</dbReference>
<comment type="subcellular location">
    <subcellularLocation>
        <location evidence="1 11">Cell outer membrane</location>
        <topology evidence="1 11">Multi-pass membrane protein</topology>
    </subcellularLocation>
</comment>
<feature type="domain" description="TonB-dependent receptor-like beta-barrel" evidence="13">
    <location>
        <begin position="205"/>
        <end position="633"/>
    </location>
</feature>
<keyword evidence="4 11" id="KW-1134">Transmembrane beta strand</keyword>
<evidence type="ECO:0000256" key="10">
    <source>
        <dbReference type="ARBA" id="ARBA00023237"/>
    </source>
</evidence>
<dbReference type="InterPro" id="IPR039426">
    <property type="entry name" value="TonB-dep_rcpt-like"/>
</dbReference>
<reference evidence="16" key="1">
    <citation type="journal article" date="2019" name="Int. J. Syst. Evol. Microbiol.">
        <title>The Global Catalogue of Microorganisms (GCM) 10K type strain sequencing project: providing services to taxonomists for standard genome sequencing and annotation.</title>
        <authorList>
            <consortium name="The Broad Institute Genomics Platform"/>
            <consortium name="The Broad Institute Genome Sequencing Center for Infectious Disease"/>
            <person name="Wu L."/>
            <person name="Ma J."/>
        </authorList>
    </citation>
    <scope>NUCLEOTIDE SEQUENCE [LARGE SCALE GENOMIC DNA]</scope>
    <source>
        <strain evidence="16">JCM 18423</strain>
    </source>
</reference>
<protein>
    <submittedName>
        <fullName evidence="15">TonB-dependent receptor</fullName>
    </submittedName>
</protein>
<dbReference type="InterPro" id="IPR012910">
    <property type="entry name" value="Plug_dom"/>
</dbReference>
<evidence type="ECO:0000256" key="7">
    <source>
        <dbReference type="ARBA" id="ARBA00023077"/>
    </source>
</evidence>
<dbReference type="InterPro" id="IPR037066">
    <property type="entry name" value="Plug_dom_sf"/>
</dbReference>
<dbReference type="Pfam" id="PF07715">
    <property type="entry name" value="Plug"/>
    <property type="match status" value="1"/>
</dbReference>
<keyword evidence="6" id="KW-0732">Signal</keyword>
<dbReference type="PROSITE" id="PS52016">
    <property type="entry name" value="TONB_DEPENDENT_REC_3"/>
    <property type="match status" value="1"/>
</dbReference>
<keyword evidence="3 11" id="KW-0813">Transport</keyword>
<dbReference type="EMBL" id="BAABKD010000001">
    <property type="protein sequence ID" value="GAA5083684.1"/>
    <property type="molecule type" value="Genomic_DNA"/>
</dbReference>
<evidence type="ECO:0000256" key="12">
    <source>
        <dbReference type="RuleBase" id="RU003357"/>
    </source>
</evidence>
<evidence type="ECO:0000256" key="4">
    <source>
        <dbReference type="ARBA" id="ARBA00022452"/>
    </source>
</evidence>
<evidence type="ECO:0000259" key="14">
    <source>
        <dbReference type="Pfam" id="PF07715"/>
    </source>
</evidence>
<evidence type="ECO:0000256" key="1">
    <source>
        <dbReference type="ARBA" id="ARBA00004571"/>
    </source>
</evidence>
<dbReference type="SUPFAM" id="SSF56935">
    <property type="entry name" value="Porins"/>
    <property type="match status" value="1"/>
</dbReference>
<keyword evidence="10 11" id="KW-0998">Cell outer membrane</keyword>
<evidence type="ECO:0000259" key="13">
    <source>
        <dbReference type="Pfam" id="PF00593"/>
    </source>
</evidence>
<evidence type="ECO:0000256" key="3">
    <source>
        <dbReference type="ARBA" id="ARBA00022448"/>
    </source>
</evidence>